<accession>A0A3S0Y0R6</accession>
<dbReference type="InterPro" id="IPR027417">
    <property type="entry name" value="P-loop_NTPase"/>
</dbReference>
<reference evidence="1 2" key="1">
    <citation type="submission" date="2018-12" db="EMBL/GenBank/DDBJ databases">
        <authorList>
            <person name="Li F."/>
        </authorList>
    </citation>
    <scope>NUCLEOTIDE SEQUENCE [LARGE SCALE GENOMIC DNA]</scope>
    <source>
        <strain evidence="1 2">EGI 6500705</strain>
    </source>
</reference>
<dbReference type="OrthoDB" id="3819922at2"/>
<dbReference type="RefSeq" id="WP_127049196.1">
    <property type="nucleotide sequence ID" value="NZ_RZGZ01000002.1"/>
</dbReference>
<dbReference type="SUPFAM" id="SSF52540">
    <property type="entry name" value="P-loop containing nucleoside triphosphate hydrolases"/>
    <property type="match status" value="1"/>
</dbReference>
<dbReference type="Proteomes" id="UP000274909">
    <property type="component" value="Unassembled WGS sequence"/>
</dbReference>
<evidence type="ECO:0000313" key="2">
    <source>
        <dbReference type="Proteomes" id="UP000274909"/>
    </source>
</evidence>
<dbReference type="AlphaFoldDB" id="A0A3S0Y0R6"/>
<sequence length="171" mass="18461">MTPLFVLVGGWPASGKSTLAAALALELGLPYLSKDEVKEALMDALGPPRDVAASRRLGVAAVHAVLRTARTCPGAVIDSTWFDYTKPLAEGLPGLRVEIRCLTDRDTVTARYASRQRDDRHLDILRTEEELWGEPVAALGVGPLIDVDTTGEVDIVSLAQRIMSEVARLQS</sequence>
<organism evidence="1 2">
    <name type="scientific">Labedella endophytica</name>
    <dbReference type="NCBI Taxonomy" id="1523160"/>
    <lineage>
        <taxon>Bacteria</taxon>
        <taxon>Bacillati</taxon>
        <taxon>Actinomycetota</taxon>
        <taxon>Actinomycetes</taxon>
        <taxon>Micrococcales</taxon>
        <taxon>Microbacteriaceae</taxon>
        <taxon>Labedella</taxon>
    </lineage>
</organism>
<protein>
    <recommendedName>
        <fullName evidence="3">ATP-binding protein</fullName>
    </recommendedName>
</protein>
<proteinExistence type="predicted"/>
<name>A0A3S0Y0R6_9MICO</name>
<evidence type="ECO:0008006" key="3">
    <source>
        <dbReference type="Google" id="ProtNLM"/>
    </source>
</evidence>
<dbReference type="Gene3D" id="3.40.50.300">
    <property type="entry name" value="P-loop containing nucleotide triphosphate hydrolases"/>
    <property type="match status" value="1"/>
</dbReference>
<dbReference type="EMBL" id="RZGZ01000002">
    <property type="protein sequence ID" value="RUR01551.1"/>
    <property type="molecule type" value="Genomic_DNA"/>
</dbReference>
<dbReference type="Pfam" id="PF13671">
    <property type="entry name" value="AAA_33"/>
    <property type="match status" value="1"/>
</dbReference>
<evidence type="ECO:0000313" key="1">
    <source>
        <dbReference type="EMBL" id="RUR01551.1"/>
    </source>
</evidence>
<keyword evidence="2" id="KW-1185">Reference proteome</keyword>
<gene>
    <name evidence="1" type="ORF">ELQ94_08650</name>
</gene>
<comment type="caution">
    <text evidence="1">The sequence shown here is derived from an EMBL/GenBank/DDBJ whole genome shotgun (WGS) entry which is preliminary data.</text>
</comment>